<dbReference type="Proteomes" id="UP000031668">
    <property type="component" value="Unassembled WGS sequence"/>
</dbReference>
<evidence type="ECO:0000313" key="1">
    <source>
        <dbReference type="EMBL" id="KII65207.1"/>
    </source>
</evidence>
<keyword evidence="2" id="KW-1185">Reference proteome</keyword>
<sequence>MSTTITRAMKPHTVADELLLPTAKHFVGVMIGDECVNNLNGIYISFETVHSSIVYISADILDQMIQENTLNESSDFEKGSQLLVYAVYIHESVVKTSLSSINFWKQLPRHVI</sequence>
<organism evidence="1 2">
    <name type="scientific">Thelohanellus kitauei</name>
    <name type="common">Myxosporean</name>
    <dbReference type="NCBI Taxonomy" id="669202"/>
    <lineage>
        <taxon>Eukaryota</taxon>
        <taxon>Metazoa</taxon>
        <taxon>Cnidaria</taxon>
        <taxon>Myxozoa</taxon>
        <taxon>Myxosporea</taxon>
        <taxon>Bivalvulida</taxon>
        <taxon>Platysporina</taxon>
        <taxon>Myxobolidae</taxon>
        <taxon>Thelohanellus</taxon>
    </lineage>
</organism>
<dbReference type="EMBL" id="JWZT01003948">
    <property type="protein sequence ID" value="KII65207.1"/>
    <property type="molecule type" value="Genomic_DNA"/>
</dbReference>
<name>A0A0C2MU54_THEKT</name>
<dbReference type="OrthoDB" id="6582476at2759"/>
<reference evidence="1 2" key="1">
    <citation type="journal article" date="2014" name="Genome Biol. Evol.">
        <title>The genome of the myxosporean Thelohanellus kitauei shows adaptations to nutrient acquisition within its fish host.</title>
        <authorList>
            <person name="Yang Y."/>
            <person name="Xiong J."/>
            <person name="Zhou Z."/>
            <person name="Huo F."/>
            <person name="Miao W."/>
            <person name="Ran C."/>
            <person name="Liu Y."/>
            <person name="Zhang J."/>
            <person name="Feng J."/>
            <person name="Wang M."/>
            <person name="Wang M."/>
            <person name="Wang L."/>
            <person name="Yao B."/>
        </authorList>
    </citation>
    <scope>NUCLEOTIDE SEQUENCE [LARGE SCALE GENOMIC DNA]</scope>
    <source>
        <strain evidence="1">Wuqing</strain>
    </source>
</reference>
<gene>
    <name evidence="1" type="ORF">RF11_16510</name>
</gene>
<protein>
    <submittedName>
        <fullName evidence="1">Uncharacterized protein</fullName>
    </submittedName>
</protein>
<comment type="caution">
    <text evidence="1">The sequence shown here is derived from an EMBL/GenBank/DDBJ whole genome shotgun (WGS) entry which is preliminary data.</text>
</comment>
<evidence type="ECO:0000313" key="2">
    <source>
        <dbReference type="Proteomes" id="UP000031668"/>
    </source>
</evidence>
<proteinExistence type="predicted"/>
<dbReference type="PANTHER" id="PTHR45913">
    <property type="entry name" value="EPM2A-INTERACTING PROTEIN 1"/>
    <property type="match status" value="1"/>
</dbReference>
<accession>A0A0C2MU54</accession>
<dbReference type="AlphaFoldDB" id="A0A0C2MU54"/>
<dbReference type="PANTHER" id="PTHR45913:SF22">
    <property type="entry name" value="SCAN BOX DOMAIN-CONTAINING PROTEIN"/>
    <property type="match status" value="1"/>
</dbReference>